<dbReference type="STRING" id="29563.SAMN02983006_02420"/>
<dbReference type="OrthoDB" id="2633250at2"/>
<dbReference type="PANTHER" id="PTHR10907:SF47">
    <property type="entry name" value="REGUCALCIN"/>
    <property type="match status" value="1"/>
</dbReference>
<proteinExistence type="inferred from homology"/>
<dbReference type="AlphaFoldDB" id="A0A1I4LVB2"/>
<evidence type="ECO:0000313" key="5">
    <source>
        <dbReference type="EMBL" id="SFL94859.1"/>
    </source>
</evidence>
<evidence type="ECO:0000259" key="4">
    <source>
        <dbReference type="Pfam" id="PF08450"/>
    </source>
</evidence>
<evidence type="ECO:0000313" key="6">
    <source>
        <dbReference type="Proteomes" id="UP000199006"/>
    </source>
</evidence>
<dbReference type="GO" id="GO:0019853">
    <property type="term" value="P:L-ascorbic acid biosynthetic process"/>
    <property type="evidence" value="ECO:0007669"/>
    <property type="project" value="TreeGrafter"/>
</dbReference>
<keyword evidence="6" id="KW-1185">Reference proteome</keyword>
<dbReference type="InterPro" id="IPR005511">
    <property type="entry name" value="SMP-30"/>
</dbReference>
<evidence type="ECO:0000256" key="1">
    <source>
        <dbReference type="ARBA" id="ARBA00008853"/>
    </source>
</evidence>
<dbReference type="EMBL" id="FOTI01000044">
    <property type="protein sequence ID" value="SFL94859.1"/>
    <property type="molecule type" value="Genomic_DNA"/>
</dbReference>
<evidence type="ECO:0000256" key="2">
    <source>
        <dbReference type="PIRSR" id="PIRSR605511-1"/>
    </source>
</evidence>
<accession>A0A1I4LVB2</accession>
<dbReference type="PANTHER" id="PTHR10907">
    <property type="entry name" value="REGUCALCIN"/>
    <property type="match status" value="1"/>
</dbReference>
<dbReference type="RefSeq" id="WP_089862442.1">
    <property type="nucleotide sequence ID" value="NZ_FOTI01000044.1"/>
</dbReference>
<comment type="similarity">
    <text evidence="1">Belongs to the SMP-30/CGR1 family.</text>
</comment>
<dbReference type="Proteomes" id="UP000199006">
    <property type="component" value="Unassembled WGS sequence"/>
</dbReference>
<protein>
    <submittedName>
        <fullName evidence="5">Sugar lactone lactonase YvrE</fullName>
    </submittedName>
</protein>
<dbReference type="GO" id="GO:0005509">
    <property type="term" value="F:calcium ion binding"/>
    <property type="evidence" value="ECO:0007669"/>
    <property type="project" value="TreeGrafter"/>
</dbReference>
<evidence type="ECO:0000256" key="3">
    <source>
        <dbReference type="PIRSR" id="PIRSR605511-2"/>
    </source>
</evidence>
<keyword evidence="3" id="KW-0479">Metal-binding</keyword>
<feature type="binding site" evidence="3">
    <location>
        <position position="151"/>
    </location>
    <ligand>
        <name>a divalent metal cation</name>
        <dbReference type="ChEBI" id="CHEBI:60240"/>
    </ligand>
</feature>
<reference evidence="5 6" key="1">
    <citation type="submission" date="2016-10" db="EMBL/GenBank/DDBJ databases">
        <authorList>
            <person name="de Groot N.N."/>
        </authorList>
    </citation>
    <scope>NUCLEOTIDE SEQUENCE [LARGE SCALE GENOMIC DNA]</scope>
    <source>
        <strain evidence="5 6">ATCC 51327</strain>
    </source>
</reference>
<dbReference type="GO" id="GO:0004341">
    <property type="term" value="F:gluconolactonase activity"/>
    <property type="evidence" value="ECO:0007669"/>
    <property type="project" value="TreeGrafter"/>
</dbReference>
<dbReference type="InterPro" id="IPR013658">
    <property type="entry name" value="SGL"/>
</dbReference>
<feature type="binding site" evidence="3">
    <location>
        <position position="105"/>
    </location>
    <ligand>
        <name>substrate</name>
    </ligand>
</feature>
<gene>
    <name evidence="5" type="ORF">SAMN02983006_02420</name>
</gene>
<feature type="domain" description="SMP-30/Gluconolactonase/LRE-like region" evidence="4">
    <location>
        <begin position="19"/>
        <end position="261"/>
    </location>
</feature>
<feature type="active site" description="Proton donor/acceptor" evidence="2">
    <location>
        <position position="201"/>
    </location>
</feature>
<comment type="cofactor">
    <cofactor evidence="3">
        <name>Zn(2+)</name>
        <dbReference type="ChEBI" id="CHEBI:29105"/>
    </cofactor>
    <text evidence="3">Binds 1 divalent metal cation per subunit.</text>
</comment>
<feature type="binding site" evidence="3">
    <location>
        <position position="103"/>
    </location>
    <ligand>
        <name>substrate</name>
    </ligand>
</feature>
<dbReference type="Gene3D" id="2.120.10.30">
    <property type="entry name" value="TolB, C-terminal domain"/>
    <property type="match status" value="1"/>
</dbReference>
<dbReference type="PRINTS" id="PR01790">
    <property type="entry name" value="SMP30FAMILY"/>
</dbReference>
<name>A0A1I4LVB2_9FIRM</name>
<sequence length="297" mass="33017">MIEITEKLSLVLDSKTKIAEGPIWDSEKQLFYWIDILEKTFNTFNPATAKNIEIKLPKLVGAVIPVQGGDFIAALEDGIYWLREKTAELEFICNPAENNANLRFNDAKCDKVGRLWVGTMDLAEEKPLGSVYKLDNQLKLTEQISGVTVSNGIIWNSDYQKMYYIDSPSEKVVVYNYNLAKGEISKPEVFISFADQPGIPDGMTIDSQDRLWIAHFGGGQVSCWDSKTGKQIGAVDLPVSNVTSCVFAGPDLEQLYITTARVGLSKEQLQKQPLAGGIFSYQSAVKGTTLNKFRVEL</sequence>
<dbReference type="InterPro" id="IPR011042">
    <property type="entry name" value="6-blade_b-propeller_TolB-like"/>
</dbReference>
<organism evidence="5 6">
    <name type="scientific">Halanaerobium salsuginis</name>
    <dbReference type="NCBI Taxonomy" id="29563"/>
    <lineage>
        <taxon>Bacteria</taxon>
        <taxon>Bacillati</taxon>
        <taxon>Bacillota</taxon>
        <taxon>Clostridia</taxon>
        <taxon>Halanaerobiales</taxon>
        <taxon>Halanaerobiaceae</taxon>
        <taxon>Halanaerobium</taxon>
    </lineage>
</organism>
<dbReference type="SUPFAM" id="SSF63829">
    <property type="entry name" value="Calcium-dependent phosphotriesterase"/>
    <property type="match status" value="1"/>
</dbReference>
<feature type="binding site" evidence="3">
    <location>
        <position position="201"/>
    </location>
    <ligand>
        <name>a divalent metal cation</name>
        <dbReference type="ChEBI" id="CHEBI:60240"/>
    </ligand>
</feature>
<feature type="binding site" evidence="3">
    <location>
        <position position="20"/>
    </location>
    <ligand>
        <name>a divalent metal cation</name>
        <dbReference type="ChEBI" id="CHEBI:60240"/>
    </ligand>
</feature>
<dbReference type="Pfam" id="PF08450">
    <property type="entry name" value="SGL"/>
    <property type="match status" value="1"/>
</dbReference>
<keyword evidence="3" id="KW-0862">Zinc</keyword>